<keyword evidence="3" id="KW-1185">Reference proteome</keyword>
<organism evidence="2 3">
    <name type="scientific">Aquibium oceanicum</name>
    <dbReference type="NCBI Taxonomy" id="1670800"/>
    <lineage>
        <taxon>Bacteria</taxon>
        <taxon>Pseudomonadati</taxon>
        <taxon>Pseudomonadota</taxon>
        <taxon>Alphaproteobacteria</taxon>
        <taxon>Hyphomicrobiales</taxon>
        <taxon>Phyllobacteriaceae</taxon>
        <taxon>Aquibium</taxon>
    </lineage>
</organism>
<dbReference type="RefSeq" id="WP_072602039.1">
    <property type="nucleotide sequence ID" value="NZ_CP018171.1"/>
</dbReference>
<evidence type="ECO:0000313" key="3">
    <source>
        <dbReference type="Proteomes" id="UP000182840"/>
    </source>
</evidence>
<sequence length="189" mass="19965">MATNTQPIAVIARLLDLTERRVQQLARDGIIPASARTGPERGRYDLVGTVRGYVRYLRELATRSQTGAADFGVERARLIKAKADLAEMDAAVRRGDLLPAAQVEEAWIAVLARLRARLLVLPDRLAPLVHEETTIAGTRAQIRDAITEALAELASLPAIAIDAEGAGAAGAGDAQGADDPGAAADPDDQ</sequence>
<accession>A0A1L3SMJ8</accession>
<protein>
    <submittedName>
        <fullName evidence="2">Terminase small subunit, Nu1</fullName>
    </submittedName>
</protein>
<dbReference type="EMBL" id="CP018171">
    <property type="protein sequence ID" value="APH70628.1"/>
    <property type="molecule type" value="Genomic_DNA"/>
</dbReference>
<feature type="region of interest" description="Disordered" evidence="1">
    <location>
        <begin position="168"/>
        <end position="189"/>
    </location>
</feature>
<proteinExistence type="predicted"/>
<dbReference type="Proteomes" id="UP000182840">
    <property type="component" value="Chromosome"/>
</dbReference>
<reference evidence="3" key="1">
    <citation type="submission" date="2016-11" db="EMBL/GenBank/DDBJ databases">
        <title>Mesorhizobium oceanicum sp. nov., isolated from deep seawater in South China Sea.</title>
        <authorList>
            <person name="Fu G.-Y."/>
        </authorList>
    </citation>
    <scope>NUCLEOTIDE SEQUENCE [LARGE SCALE GENOMIC DNA]</scope>
    <source>
        <strain evidence="3">B7</strain>
    </source>
</reference>
<dbReference type="AlphaFoldDB" id="A0A1L3SMJ8"/>
<dbReference type="STRING" id="1670800.BSQ44_03915"/>
<dbReference type="KEGG" id="meso:BSQ44_03915"/>
<evidence type="ECO:0000256" key="1">
    <source>
        <dbReference type="SAM" id="MobiDB-lite"/>
    </source>
</evidence>
<gene>
    <name evidence="2" type="ORF">BSQ44_03915</name>
</gene>
<evidence type="ECO:0000313" key="2">
    <source>
        <dbReference type="EMBL" id="APH70628.1"/>
    </source>
</evidence>
<name>A0A1L3SMJ8_9HYPH</name>
<dbReference type="OrthoDB" id="7852579at2"/>